<dbReference type="RefSeq" id="WP_013798543.1">
    <property type="nucleotide sequence ID" value="NC_015562.1"/>
</dbReference>
<dbReference type="Proteomes" id="UP000009227">
    <property type="component" value="Chromosome"/>
</dbReference>
<reference evidence="1 2" key="1">
    <citation type="submission" date="2011-05" db="EMBL/GenBank/DDBJ databases">
        <title>Complete sequence of Methanotorris igneus Kol 5.</title>
        <authorList>
            <consortium name="US DOE Joint Genome Institute"/>
            <person name="Lucas S."/>
            <person name="Han J."/>
            <person name="Lapidus A."/>
            <person name="Cheng J.-F."/>
            <person name="Goodwin L."/>
            <person name="Pitluck S."/>
            <person name="Peters L."/>
            <person name="Mikhailova N."/>
            <person name="Chertkov O."/>
            <person name="Han C."/>
            <person name="Tapia R."/>
            <person name="Land M."/>
            <person name="Hauser L."/>
            <person name="Kyrpides N."/>
            <person name="Ivanova N."/>
            <person name="Pagani I."/>
            <person name="Sieprawska-Lupa M."/>
            <person name="Whitman W."/>
            <person name="Woyke T."/>
        </authorList>
    </citation>
    <scope>NUCLEOTIDE SEQUENCE [LARGE SCALE GENOMIC DNA]</scope>
    <source>
        <strain evidence="2">DSM 5666 / JCM 11834 / Kol 5</strain>
    </source>
</reference>
<evidence type="ECO:0000313" key="1">
    <source>
        <dbReference type="EMBL" id="AEF95934.1"/>
    </source>
</evidence>
<dbReference type="EMBL" id="CP002737">
    <property type="protein sequence ID" value="AEF95934.1"/>
    <property type="molecule type" value="Genomic_DNA"/>
</dbReference>
<gene>
    <name evidence="1" type="ordered locus">Metig_0378</name>
</gene>
<accession>F6BB49</accession>
<dbReference type="KEGG" id="mig:Metig_0378"/>
<sequence length="58" mass="6731">MATLLEEGVCVIKDEKTAKWVLEELTKPSKEPFISENVRVRTRKALKEGIEWAEKMQL</sequence>
<dbReference type="STRING" id="880724.Metig_0378"/>
<dbReference type="AlphaFoldDB" id="F6BB49"/>
<evidence type="ECO:0000313" key="2">
    <source>
        <dbReference type="Proteomes" id="UP000009227"/>
    </source>
</evidence>
<name>F6BB49_METIK</name>
<dbReference type="HOGENOM" id="CLU_210692_0_0_2"/>
<proteinExistence type="predicted"/>
<dbReference type="OrthoDB" id="377235at2157"/>
<protein>
    <submittedName>
        <fullName evidence="1">Uncharacterized protein</fullName>
    </submittedName>
</protein>
<organism evidence="2">
    <name type="scientific">Methanotorris igneus (strain DSM 5666 / JCM 11834 / Kol 5)</name>
    <dbReference type="NCBI Taxonomy" id="880724"/>
    <lineage>
        <taxon>Archaea</taxon>
        <taxon>Methanobacteriati</taxon>
        <taxon>Methanobacteriota</taxon>
        <taxon>Methanomada group</taxon>
        <taxon>Methanococci</taxon>
        <taxon>Methanococcales</taxon>
        <taxon>Methanocaldococcaceae</taxon>
        <taxon>Methanotorris</taxon>
    </lineage>
</organism>
<dbReference type="GeneID" id="55575273"/>
<keyword evidence="2" id="KW-1185">Reference proteome</keyword>